<gene>
    <name evidence="2" type="ORF">AA15669_0845</name>
</gene>
<dbReference type="PRINTS" id="PR00081">
    <property type="entry name" value="GDHRDH"/>
</dbReference>
<dbReference type="Gene3D" id="3.40.50.720">
    <property type="entry name" value="NAD(P)-binding Rossmann-like Domain"/>
    <property type="match status" value="1"/>
</dbReference>
<dbReference type="Pfam" id="PF13561">
    <property type="entry name" value="adh_short_C2"/>
    <property type="match status" value="1"/>
</dbReference>
<dbReference type="PANTHER" id="PTHR42879">
    <property type="entry name" value="3-OXOACYL-(ACYL-CARRIER-PROTEIN) REDUCTASE"/>
    <property type="match status" value="1"/>
</dbReference>
<proteinExistence type="inferred from homology"/>
<evidence type="ECO:0000313" key="3">
    <source>
        <dbReference type="Proteomes" id="UP001062901"/>
    </source>
</evidence>
<dbReference type="InterPro" id="IPR050259">
    <property type="entry name" value="SDR"/>
</dbReference>
<dbReference type="SUPFAM" id="SSF51735">
    <property type="entry name" value="NAD(P)-binding Rossmann-fold domains"/>
    <property type="match status" value="1"/>
</dbReference>
<keyword evidence="3" id="KW-1185">Reference proteome</keyword>
<protein>
    <submittedName>
        <fullName evidence="2">Oxidoreductase</fullName>
    </submittedName>
</protein>
<comment type="caution">
    <text evidence="2">The sequence shown here is derived from an EMBL/GenBank/DDBJ whole genome shotgun (WGS) entry which is preliminary data.</text>
</comment>
<dbReference type="RefSeq" id="WP_018979242.1">
    <property type="nucleotide sequence ID" value="NZ_BAQD01000010.1"/>
</dbReference>
<dbReference type="PANTHER" id="PTHR42879:SF6">
    <property type="entry name" value="NADPH-DEPENDENT REDUCTASE BACG"/>
    <property type="match status" value="1"/>
</dbReference>
<accession>A0ABQ0NYL6</accession>
<organism evidence="2 3">
    <name type="scientific">Saccharibacter floricola DSM 15669</name>
    <dbReference type="NCBI Taxonomy" id="1123227"/>
    <lineage>
        <taxon>Bacteria</taxon>
        <taxon>Pseudomonadati</taxon>
        <taxon>Pseudomonadota</taxon>
        <taxon>Alphaproteobacteria</taxon>
        <taxon>Acetobacterales</taxon>
        <taxon>Acetobacteraceae</taxon>
        <taxon>Saccharibacter</taxon>
    </lineage>
</organism>
<evidence type="ECO:0000313" key="2">
    <source>
        <dbReference type="EMBL" id="GBQ06239.1"/>
    </source>
</evidence>
<dbReference type="EMBL" id="BAQD01000010">
    <property type="protein sequence ID" value="GBQ06239.1"/>
    <property type="molecule type" value="Genomic_DNA"/>
</dbReference>
<reference evidence="2" key="1">
    <citation type="submission" date="2013-04" db="EMBL/GenBank/DDBJ databases">
        <title>The genome sequencing project of 58 acetic acid bacteria.</title>
        <authorList>
            <person name="Okamoto-Kainuma A."/>
            <person name="Ishikawa M."/>
            <person name="Umino S."/>
            <person name="Koizumi Y."/>
            <person name="Shiwa Y."/>
            <person name="Yoshikawa H."/>
            <person name="Matsutani M."/>
            <person name="Matsushita K."/>
        </authorList>
    </citation>
    <scope>NUCLEOTIDE SEQUENCE</scope>
    <source>
        <strain evidence="2">DSM 15669</strain>
    </source>
</reference>
<comment type="similarity">
    <text evidence="1">Belongs to the short-chain dehydrogenases/reductases (SDR) family.</text>
</comment>
<name>A0ABQ0NYL6_9PROT</name>
<dbReference type="InterPro" id="IPR002347">
    <property type="entry name" value="SDR_fam"/>
</dbReference>
<dbReference type="Proteomes" id="UP001062901">
    <property type="component" value="Unassembled WGS sequence"/>
</dbReference>
<evidence type="ECO:0000256" key="1">
    <source>
        <dbReference type="ARBA" id="ARBA00006484"/>
    </source>
</evidence>
<sequence length="262" mass="28261">MDMQLSQRFAIIMGGSAGLGAGIARSLAAEGVHVCLIARREQPLRNMVEIIENANGKASWISADLSTLEGVQKAITHIQQHYPKAPDIIIGNGGGPPPGPASVLGAQLWQHYAEAMLMPTMAMTDTFLPSMRQQEFGRIIMVSSTSIKEPIQGLVLSNALRSALASWGKTLAREVGPDGITVNTLMPGRFDTDRVAKLNASRAEQQHISVEELKRRKEQEIPVGRYGEPDEFGAMATFLASPRASYITGACIPVDGGLLRSW</sequence>
<dbReference type="InterPro" id="IPR036291">
    <property type="entry name" value="NAD(P)-bd_dom_sf"/>
</dbReference>